<dbReference type="Proteomes" id="UP001500604">
    <property type="component" value="Unassembled WGS sequence"/>
</dbReference>
<dbReference type="EMBL" id="BAABFL010000239">
    <property type="protein sequence ID" value="GAA4649652.1"/>
    <property type="molecule type" value="Genomic_DNA"/>
</dbReference>
<comment type="caution">
    <text evidence="1">The sequence shown here is derived from an EMBL/GenBank/DDBJ whole genome shotgun (WGS) entry which is preliminary data.</text>
</comment>
<proteinExistence type="predicted"/>
<evidence type="ECO:0000313" key="1">
    <source>
        <dbReference type="EMBL" id="GAA4649652.1"/>
    </source>
</evidence>
<sequence>MVHYRQITVRPNGIKAGGQDSEDFFERDNALEREVSSDIWGMEPSLLVEIMERLQQEEDAA</sequence>
<keyword evidence="2" id="KW-1185">Reference proteome</keyword>
<gene>
    <name evidence="1" type="ORF">GCM10023116_19300</name>
</gene>
<reference evidence="2" key="1">
    <citation type="journal article" date="2019" name="Int. J. Syst. Evol. Microbiol.">
        <title>The Global Catalogue of Microorganisms (GCM) 10K type strain sequencing project: providing services to taxonomists for standard genome sequencing and annotation.</title>
        <authorList>
            <consortium name="The Broad Institute Genomics Platform"/>
            <consortium name="The Broad Institute Genome Sequencing Center for Infectious Disease"/>
            <person name="Wu L."/>
            <person name="Ma J."/>
        </authorList>
    </citation>
    <scope>NUCLEOTIDE SEQUENCE [LARGE SCALE GENOMIC DNA]</scope>
    <source>
        <strain evidence="2">JCM 17805</strain>
    </source>
</reference>
<organism evidence="1 2">
    <name type="scientific">Kistimonas scapharcae</name>
    <dbReference type="NCBI Taxonomy" id="1036133"/>
    <lineage>
        <taxon>Bacteria</taxon>
        <taxon>Pseudomonadati</taxon>
        <taxon>Pseudomonadota</taxon>
        <taxon>Gammaproteobacteria</taxon>
        <taxon>Oceanospirillales</taxon>
        <taxon>Endozoicomonadaceae</taxon>
        <taxon>Kistimonas</taxon>
    </lineage>
</organism>
<accession>A0ABP8V455</accession>
<name>A0ABP8V455_9GAMM</name>
<evidence type="ECO:0000313" key="2">
    <source>
        <dbReference type="Proteomes" id="UP001500604"/>
    </source>
</evidence>
<protein>
    <submittedName>
        <fullName evidence="1">Uncharacterized protein</fullName>
    </submittedName>
</protein>